<dbReference type="EMBL" id="BK059106">
    <property type="protein sequence ID" value="DAE31245.1"/>
    <property type="molecule type" value="Genomic_DNA"/>
</dbReference>
<name>A0A8S5RJM9_9VIRU</name>
<sequence>MITDQNSTGWGKVWKSYFHHCFCNGKFRL</sequence>
<protein>
    <submittedName>
        <fullName evidence="1">Uncharacterized protein</fullName>
    </submittedName>
</protein>
<evidence type="ECO:0000313" key="1">
    <source>
        <dbReference type="EMBL" id="DAE31245.1"/>
    </source>
</evidence>
<proteinExistence type="predicted"/>
<reference evidence="1" key="1">
    <citation type="journal article" date="2021" name="Proc. Natl. Acad. Sci. U.S.A.">
        <title>A Catalog of Tens of Thousands of Viruses from Human Metagenomes Reveals Hidden Associations with Chronic Diseases.</title>
        <authorList>
            <person name="Tisza M.J."/>
            <person name="Buck C.B."/>
        </authorList>
    </citation>
    <scope>NUCLEOTIDE SEQUENCE</scope>
    <source>
        <strain evidence="1">CtHG14</strain>
    </source>
</reference>
<organism evidence="1">
    <name type="scientific">virus sp. ctHG14</name>
    <dbReference type="NCBI Taxonomy" id="2827626"/>
    <lineage>
        <taxon>Viruses</taxon>
    </lineage>
</organism>
<accession>A0A8S5RJM9</accession>